<dbReference type="HOGENOM" id="CLU_2859516_0_0_3"/>
<dbReference type="KEGG" id="cmp:Cha6605_0279"/>
<proteinExistence type="predicted"/>
<protein>
    <submittedName>
        <fullName evidence="1">Uncharacterized protein</fullName>
    </submittedName>
</protein>
<dbReference type="Proteomes" id="UP000010366">
    <property type="component" value="Chromosome"/>
</dbReference>
<keyword evidence="2" id="KW-1185">Reference proteome</keyword>
<dbReference type="EMBL" id="CP003600">
    <property type="protein sequence ID" value="AFY91579.1"/>
    <property type="molecule type" value="Genomic_DNA"/>
</dbReference>
<name>K9UBH7_CHAP6</name>
<accession>K9UBH7</accession>
<organism evidence="1 2">
    <name type="scientific">Chamaesiphon minutus (strain ATCC 27169 / PCC 6605)</name>
    <dbReference type="NCBI Taxonomy" id="1173020"/>
    <lineage>
        <taxon>Bacteria</taxon>
        <taxon>Bacillati</taxon>
        <taxon>Cyanobacteriota</taxon>
        <taxon>Cyanophyceae</taxon>
        <taxon>Gomontiellales</taxon>
        <taxon>Chamaesiphonaceae</taxon>
        <taxon>Chamaesiphon</taxon>
    </lineage>
</organism>
<dbReference type="RefSeq" id="WP_015157774.1">
    <property type="nucleotide sequence ID" value="NC_019697.1"/>
</dbReference>
<sequence>MKPFEIDDPQQTALAANAQAHPLRVVELKICDEIDAYNDAVASGNDELAQMIHLSIQSLKRRREFWLKPSA</sequence>
<gene>
    <name evidence="1" type="ORF">Cha6605_0279</name>
</gene>
<dbReference type="STRING" id="1173020.Cha6605_0279"/>
<evidence type="ECO:0000313" key="1">
    <source>
        <dbReference type="EMBL" id="AFY91579.1"/>
    </source>
</evidence>
<evidence type="ECO:0000313" key="2">
    <source>
        <dbReference type="Proteomes" id="UP000010366"/>
    </source>
</evidence>
<dbReference type="AlphaFoldDB" id="K9UBH7"/>
<reference evidence="1 2" key="1">
    <citation type="submission" date="2012-05" db="EMBL/GenBank/DDBJ databases">
        <title>Finished chromosome of genome of Chamaesiphon sp. PCC 6605.</title>
        <authorList>
            <consortium name="US DOE Joint Genome Institute"/>
            <person name="Gugger M."/>
            <person name="Coursin T."/>
            <person name="Rippka R."/>
            <person name="Tandeau De Marsac N."/>
            <person name="Huntemann M."/>
            <person name="Wei C.-L."/>
            <person name="Han J."/>
            <person name="Detter J.C."/>
            <person name="Han C."/>
            <person name="Tapia R."/>
            <person name="Chen A."/>
            <person name="Kyrpides N."/>
            <person name="Mavromatis K."/>
            <person name="Markowitz V."/>
            <person name="Szeto E."/>
            <person name="Ivanova N."/>
            <person name="Pagani I."/>
            <person name="Pati A."/>
            <person name="Goodwin L."/>
            <person name="Nordberg H.P."/>
            <person name="Cantor M.N."/>
            <person name="Hua S.X."/>
            <person name="Woyke T."/>
            <person name="Kerfeld C.A."/>
        </authorList>
    </citation>
    <scope>NUCLEOTIDE SEQUENCE [LARGE SCALE GENOMIC DNA]</scope>
    <source>
        <strain evidence="2">ATCC 27169 / PCC 6605</strain>
    </source>
</reference>